<feature type="transmembrane region" description="Helical" evidence="1">
    <location>
        <begin position="112"/>
        <end position="133"/>
    </location>
</feature>
<proteinExistence type="predicted"/>
<keyword evidence="1" id="KW-0472">Membrane</keyword>
<reference evidence="3" key="1">
    <citation type="submission" date="2022-11" db="UniProtKB">
        <authorList>
            <consortium name="WormBaseParasite"/>
        </authorList>
    </citation>
    <scope>IDENTIFICATION</scope>
</reference>
<evidence type="ECO:0000313" key="2">
    <source>
        <dbReference type="Proteomes" id="UP000887565"/>
    </source>
</evidence>
<dbReference type="WBParaSite" id="nRc.2.0.1.t21269-RA">
    <property type="protein sequence ID" value="nRc.2.0.1.t21269-RA"/>
    <property type="gene ID" value="nRc.2.0.1.g21269"/>
</dbReference>
<keyword evidence="1" id="KW-0812">Transmembrane</keyword>
<keyword evidence="2" id="KW-1185">Reference proteome</keyword>
<organism evidence="2 3">
    <name type="scientific">Romanomermis culicivorax</name>
    <name type="common">Nematode worm</name>
    <dbReference type="NCBI Taxonomy" id="13658"/>
    <lineage>
        <taxon>Eukaryota</taxon>
        <taxon>Metazoa</taxon>
        <taxon>Ecdysozoa</taxon>
        <taxon>Nematoda</taxon>
        <taxon>Enoplea</taxon>
        <taxon>Dorylaimia</taxon>
        <taxon>Mermithida</taxon>
        <taxon>Mermithoidea</taxon>
        <taxon>Mermithidae</taxon>
        <taxon>Romanomermis</taxon>
    </lineage>
</organism>
<accession>A0A915J659</accession>
<evidence type="ECO:0000256" key="1">
    <source>
        <dbReference type="SAM" id="Phobius"/>
    </source>
</evidence>
<feature type="transmembrane region" description="Helical" evidence="1">
    <location>
        <begin position="23"/>
        <end position="39"/>
    </location>
</feature>
<evidence type="ECO:0000313" key="3">
    <source>
        <dbReference type="WBParaSite" id="nRc.2.0.1.t21269-RA"/>
    </source>
</evidence>
<sequence>MTLGDSTERFFASVADVSWHSKAWFMIFVSLTRFTVLRNRKIFSHSLLTGVNRSDTKIKLYSSCSVVWLCYACLYSTYFFTRKPVYYLNFKAYSWLYETRQFFSFILHHYDIVHNVATCIILTLINSASLIVVRSRLKESPAILRQIVSTKTGYGSHQPTQWVSANAIHIQCQRTLAEAV</sequence>
<dbReference type="AlphaFoldDB" id="A0A915J659"/>
<feature type="transmembrane region" description="Helical" evidence="1">
    <location>
        <begin position="60"/>
        <end position="80"/>
    </location>
</feature>
<keyword evidence="1" id="KW-1133">Transmembrane helix</keyword>
<protein>
    <submittedName>
        <fullName evidence="3">Vomeronasal type-1 receptor</fullName>
    </submittedName>
</protein>
<dbReference type="Proteomes" id="UP000887565">
    <property type="component" value="Unplaced"/>
</dbReference>
<name>A0A915J659_ROMCU</name>